<protein>
    <submittedName>
        <fullName evidence="1">Uncharacterized protein</fullName>
    </submittedName>
</protein>
<accession>A0ACB9XJZ8</accession>
<reference evidence="1" key="1">
    <citation type="submission" date="2022-05" db="EMBL/GenBank/DDBJ databases">
        <title>Chromosome-level genome of Chaenocephalus aceratus.</title>
        <authorList>
            <person name="Park H."/>
        </authorList>
    </citation>
    <scope>NUCLEOTIDE SEQUENCE</scope>
    <source>
        <strain evidence="1">KU_202001</strain>
    </source>
</reference>
<organism evidence="1 2">
    <name type="scientific">Chaenocephalus aceratus</name>
    <name type="common">Blackfin icefish</name>
    <name type="synonym">Chaenichthys aceratus</name>
    <dbReference type="NCBI Taxonomy" id="36190"/>
    <lineage>
        <taxon>Eukaryota</taxon>
        <taxon>Metazoa</taxon>
        <taxon>Chordata</taxon>
        <taxon>Craniata</taxon>
        <taxon>Vertebrata</taxon>
        <taxon>Euteleostomi</taxon>
        <taxon>Actinopterygii</taxon>
        <taxon>Neopterygii</taxon>
        <taxon>Teleostei</taxon>
        <taxon>Neoteleostei</taxon>
        <taxon>Acanthomorphata</taxon>
        <taxon>Eupercaria</taxon>
        <taxon>Perciformes</taxon>
        <taxon>Notothenioidei</taxon>
        <taxon>Channichthyidae</taxon>
        <taxon>Chaenocephalus</taxon>
    </lineage>
</organism>
<evidence type="ECO:0000313" key="2">
    <source>
        <dbReference type="Proteomes" id="UP001057452"/>
    </source>
</evidence>
<sequence length="104" mass="11555">CTVLPHRAALAALDAAKAVDQVGVYKRTVFSVYSLQALSQQDQSPLSIDSNARDEDVKSLKQQCAVRWLSWHRAVEGIKLNWPALVKELHEEACGEIPKQKTSL</sequence>
<dbReference type="EMBL" id="CM043789">
    <property type="protein sequence ID" value="KAI4827041.1"/>
    <property type="molecule type" value="Genomic_DNA"/>
</dbReference>
<gene>
    <name evidence="1" type="ORF">KUCAC02_030468</name>
</gene>
<proteinExistence type="predicted"/>
<keyword evidence="2" id="KW-1185">Reference proteome</keyword>
<comment type="caution">
    <text evidence="1">The sequence shown here is derived from an EMBL/GenBank/DDBJ whole genome shotgun (WGS) entry which is preliminary data.</text>
</comment>
<feature type="non-terminal residue" evidence="1">
    <location>
        <position position="104"/>
    </location>
</feature>
<name>A0ACB9XJZ8_CHAAC</name>
<dbReference type="Proteomes" id="UP001057452">
    <property type="component" value="Chromosome 5"/>
</dbReference>
<evidence type="ECO:0000313" key="1">
    <source>
        <dbReference type="EMBL" id="KAI4827041.1"/>
    </source>
</evidence>
<feature type="non-terminal residue" evidence="1">
    <location>
        <position position="1"/>
    </location>
</feature>